<accession>A0A815R939</accession>
<evidence type="ECO:0000313" key="3">
    <source>
        <dbReference type="Proteomes" id="UP000663829"/>
    </source>
</evidence>
<evidence type="ECO:0000313" key="1">
    <source>
        <dbReference type="EMBL" id="CAF1473922.1"/>
    </source>
</evidence>
<sequence length="334" mass="39667">MIILLDRNTDELYDQANKIQEVFSINKRWLKNPVGYYINEIDHDDTAQNFDLQFMIPQITTQKHKILNTNEKYNTLKPTLDLLTAHIIVCGTNKFMEHLNYLNILLNFININKHKKLYDYANFLKDNYFKHQDPKAEQKLFMDLCDDIQQGTTAEKVNFDYIEEFKKQSHMEFNQEEYEGQFFEEKEKDLSILGLVLEVEAKEEQDHILSKERIIFSYSPVVMPSGRHRAKASLVACKQKDDENHQNKINRKRNYKQVSTDIKIYNYKRNKKVDSVHDVYDNTTWLTDFHIYLFFELLHEQFPNINGLCGPAQIKLYTGSLKNSIFIFNANNNH</sequence>
<dbReference type="EMBL" id="CAJNOQ010020698">
    <property type="protein sequence ID" value="CAF1473922.1"/>
    <property type="molecule type" value="Genomic_DNA"/>
</dbReference>
<dbReference type="Proteomes" id="UP000663829">
    <property type="component" value="Unassembled WGS sequence"/>
</dbReference>
<evidence type="ECO:0000313" key="2">
    <source>
        <dbReference type="EMBL" id="CAF4340676.1"/>
    </source>
</evidence>
<dbReference type="OrthoDB" id="10044509at2759"/>
<comment type="caution">
    <text evidence="1">The sequence shown here is derived from an EMBL/GenBank/DDBJ whole genome shotgun (WGS) entry which is preliminary data.</text>
</comment>
<dbReference type="EMBL" id="CAJOBC010086165">
    <property type="protein sequence ID" value="CAF4340676.1"/>
    <property type="molecule type" value="Genomic_DNA"/>
</dbReference>
<reference evidence="1" key="1">
    <citation type="submission" date="2021-02" db="EMBL/GenBank/DDBJ databases">
        <authorList>
            <person name="Nowell W R."/>
        </authorList>
    </citation>
    <scope>NUCLEOTIDE SEQUENCE</scope>
</reference>
<protein>
    <submittedName>
        <fullName evidence="1">Uncharacterized protein</fullName>
    </submittedName>
</protein>
<organism evidence="1 3">
    <name type="scientific">Didymodactylos carnosus</name>
    <dbReference type="NCBI Taxonomy" id="1234261"/>
    <lineage>
        <taxon>Eukaryota</taxon>
        <taxon>Metazoa</taxon>
        <taxon>Spiralia</taxon>
        <taxon>Gnathifera</taxon>
        <taxon>Rotifera</taxon>
        <taxon>Eurotatoria</taxon>
        <taxon>Bdelloidea</taxon>
        <taxon>Philodinida</taxon>
        <taxon>Philodinidae</taxon>
        <taxon>Didymodactylos</taxon>
    </lineage>
</organism>
<dbReference type="Proteomes" id="UP000681722">
    <property type="component" value="Unassembled WGS sequence"/>
</dbReference>
<dbReference type="AlphaFoldDB" id="A0A815R939"/>
<gene>
    <name evidence="1" type="ORF">GPM918_LOCUS35565</name>
    <name evidence="2" type="ORF">SRO942_LOCUS36282</name>
</gene>
<keyword evidence="3" id="KW-1185">Reference proteome</keyword>
<name>A0A815R939_9BILA</name>
<proteinExistence type="predicted"/>